<dbReference type="Pfam" id="PF14054">
    <property type="entry name" value="DUF4249"/>
    <property type="match status" value="1"/>
</dbReference>
<reference evidence="1 2" key="1">
    <citation type="submission" date="2021-11" db="EMBL/GenBank/DDBJ databases">
        <title>Aliifidinibius sp. nov., a new bacterium isolated from saline soil.</title>
        <authorList>
            <person name="Galisteo C."/>
            <person name="De La Haba R."/>
            <person name="Sanchez-Porro C."/>
            <person name="Ventosa A."/>
        </authorList>
    </citation>
    <scope>NUCLEOTIDE SEQUENCE [LARGE SCALE GENOMIC DNA]</scope>
    <source>
        <strain evidence="1 2">KACC 190600</strain>
    </source>
</reference>
<evidence type="ECO:0000313" key="1">
    <source>
        <dbReference type="EMBL" id="MCW9712695.1"/>
    </source>
</evidence>
<dbReference type="InterPro" id="IPR025345">
    <property type="entry name" value="DUF4249"/>
</dbReference>
<keyword evidence="2" id="KW-1185">Reference proteome</keyword>
<dbReference type="Proteomes" id="UP001207337">
    <property type="component" value="Unassembled WGS sequence"/>
</dbReference>
<proteinExistence type="predicted"/>
<accession>A0ABT3PXV9</accession>
<evidence type="ECO:0000313" key="2">
    <source>
        <dbReference type="Proteomes" id="UP001207337"/>
    </source>
</evidence>
<organism evidence="1 2">
    <name type="scientific">Fodinibius salicampi</name>
    <dbReference type="NCBI Taxonomy" id="1920655"/>
    <lineage>
        <taxon>Bacteria</taxon>
        <taxon>Pseudomonadati</taxon>
        <taxon>Balneolota</taxon>
        <taxon>Balneolia</taxon>
        <taxon>Balneolales</taxon>
        <taxon>Balneolaceae</taxon>
        <taxon>Fodinibius</taxon>
    </lineage>
</organism>
<dbReference type="EMBL" id="JAJNDC010000001">
    <property type="protein sequence ID" value="MCW9712695.1"/>
    <property type="molecule type" value="Genomic_DNA"/>
</dbReference>
<dbReference type="RefSeq" id="WP_265788832.1">
    <property type="nucleotide sequence ID" value="NZ_BAABRS010000001.1"/>
</dbReference>
<sequence>MKRYINLLFVLLLFCSGCELYTQDEYEEYIVVESYLVANGTLPNVLLSHTTPIEEEYSFQDTAIEGAEVQVRRLNADSSIIETFEYKQVNPGIYEPVLSHTVLDQQLYELYIQTNSGETVKAQTYVPGNFETVNRDQIKDGYVYQSEEQVQLKVTPSEYPGRQTFYFFTVNVSADADLRLTPFYADLVENQDADTANFYINSSNIVNEGNYNQNQDGTISLNLPWISIAFYGRNTIIANAIDDNMYDFLRSQSVQTGGSTLSPGEIQNIDYNVEGGIGIFGSMASDTVLVNILEPQQ</sequence>
<gene>
    <name evidence="1" type="ORF">LQ318_07245</name>
</gene>
<comment type="caution">
    <text evidence="1">The sequence shown here is derived from an EMBL/GenBank/DDBJ whole genome shotgun (WGS) entry which is preliminary data.</text>
</comment>
<name>A0ABT3PXV9_9BACT</name>
<protein>
    <submittedName>
        <fullName evidence="1">DUF4249 domain-containing protein</fullName>
    </submittedName>
</protein>